<feature type="domain" description="Carbohydrate kinase PfkB" evidence="3">
    <location>
        <begin position="33"/>
        <end position="284"/>
    </location>
</feature>
<evidence type="ECO:0000313" key="4">
    <source>
        <dbReference type="EMBL" id="MFD1532496.1"/>
    </source>
</evidence>
<dbReference type="Pfam" id="PF00294">
    <property type="entry name" value="PfkB"/>
    <property type="match status" value="1"/>
</dbReference>
<dbReference type="PANTHER" id="PTHR42774">
    <property type="entry name" value="PHOSPHOTRANSFERASE SYSTEM TRANSPORT PROTEIN"/>
    <property type="match status" value="1"/>
</dbReference>
<dbReference type="InterPro" id="IPR011611">
    <property type="entry name" value="PfkB_dom"/>
</dbReference>
<evidence type="ECO:0000256" key="2">
    <source>
        <dbReference type="ARBA" id="ARBA00022777"/>
    </source>
</evidence>
<dbReference type="PANTHER" id="PTHR42774:SF3">
    <property type="entry name" value="KETOHEXOKINASE"/>
    <property type="match status" value="1"/>
</dbReference>
<reference evidence="5" key="1">
    <citation type="journal article" date="2019" name="Int. J. Syst. Evol. Microbiol.">
        <title>The Global Catalogue of Microorganisms (GCM) 10K type strain sequencing project: providing services to taxonomists for standard genome sequencing and annotation.</title>
        <authorList>
            <consortium name="The Broad Institute Genomics Platform"/>
            <consortium name="The Broad Institute Genome Sequencing Center for Infectious Disease"/>
            <person name="Wu L."/>
            <person name="Ma J."/>
        </authorList>
    </citation>
    <scope>NUCLEOTIDE SEQUENCE [LARGE SCALE GENOMIC DNA]</scope>
    <source>
        <strain evidence="5">JCM 12165</strain>
    </source>
</reference>
<dbReference type="PROSITE" id="PS00584">
    <property type="entry name" value="PFKB_KINASES_2"/>
    <property type="match status" value="1"/>
</dbReference>
<protein>
    <submittedName>
        <fullName evidence="4">Carbohydrate kinase family protein</fullName>
        <ecNumber evidence="4">2.7.1.-</ecNumber>
    </submittedName>
</protein>
<dbReference type="Proteomes" id="UP001597145">
    <property type="component" value="Unassembled WGS sequence"/>
</dbReference>
<evidence type="ECO:0000256" key="1">
    <source>
        <dbReference type="ARBA" id="ARBA00022679"/>
    </source>
</evidence>
<proteinExistence type="predicted"/>
<keyword evidence="5" id="KW-1185">Reference proteome</keyword>
<dbReference type="Gene3D" id="3.40.1190.20">
    <property type="match status" value="1"/>
</dbReference>
<dbReference type="InterPro" id="IPR052562">
    <property type="entry name" value="Ketohexokinase-related"/>
</dbReference>
<evidence type="ECO:0000259" key="3">
    <source>
        <dbReference type="Pfam" id="PF00294"/>
    </source>
</evidence>
<organism evidence="4 5">
    <name type="scientific">Pseudonocardia aurantiaca</name>
    <dbReference type="NCBI Taxonomy" id="75290"/>
    <lineage>
        <taxon>Bacteria</taxon>
        <taxon>Bacillati</taxon>
        <taxon>Actinomycetota</taxon>
        <taxon>Actinomycetes</taxon>
        <taxon>Pseudonocardiales</taxon>
        <taxon>Pseudonocardiaceae</taxon>
        <taxon>Pseudonocardia</taxon>
    </lineage>
</organism>
<dbReference type="InterPro" id="IPR002173">
    <property type="entry name" value="Carboh/pur_kinase_PfkB_CS"/>
</dbReference>
<evidence type="ECO:0000313" key="5">
    <source>
        <dbReference type="Proteomes" id="UP001597145"/>
    </source>
</evidence>
<comment type="caution">
    <text evidence="4">The sequence shown here is derived from an EMBL/GenBank/DDBJ whole genome shotgun (WGS) entry which is preliminary data.</text>
</comment>
<dbReference type="EC" id="2.7.1.-" evidence="4"/>
<dbReference type="GO" id="GO:0016301">
    <property type="term" value="F:kinase activity"/>
    <property type="evidence" value="ECO:0007669"/>
    <property type="project" value="UniProtKB-KW"/>
</dbReference>
<name>A0ABW4FSE2_9PSEU</name>
<keyword evidence="2 4" id="KW-0418">Kinase</keyword>
<dbReference type="EMBL" id="JBHUCP010000018">
    <property type="protein sequence ID" value="MFD1532496.1"/>
    <property type="molecule type" value="Genomic_DNA"/>
</dbReference>
<dbReference type="InterPro" id="IPR029056">
    <property type="entry name" value="Ribokinase-like"/>
</dbReference>
<dbReference type="SUPFAM" id="SSF53613">
    <property type="entry name" value="Ribokinase-like"/>
    <property type="match status" value="1"/>
</dbReference>
<gene>
    <name evidence="4" type="ORF">ACFSCY_24015</name>
</gene>
<sequence length="349" mass="36389">MSGTVFLDIVFTGLPAIPAAGTEVWAAGMASCPGGIANLATAAARLGLRTSLAAGFGDDVYADFCWRTLADQERVDLSRSRRFAQWHTPVTVSMAVQRDRSMVTHGHELPISSNDLIGAPPRARAVITSIGEGAADPVLPSWVGTARRAGALIFADAGWDPTGAWDPALLTSLAGCDAFMPNAVEAMSYTRTDSPRAALHALAEHVPLAVVTCGGDGALALDAATGEEAGVPALPVDALDPTGAGDVFGAGLVLGTIAGWPLEHRLLFAGVSAALAVHEFGGSLAAPGWGDIGDWWRRTRTRAEGGNTIAFDLRERYGFLEDLVPRRHVCGVRRAAATIARHADLTRPA</sequence>
<dbReference type="RefSeq" id="WP_343987185.1">
    <property type="nucleotide sequence ID" value="NZ_BAAAJG010000027.1"/>
</dbReference>
<keyword evidence="1 4" id="KW-0808">Transferase</keyword>
<accession>A0ABW4FSE2</accession>